<dbReference type="Proteomes" id="UP000192247">
    <property type="component" value="Unassembled WGS sequence"/>
</dbReference>
<dbReference type="InParanoid" id="A0A1V9XC57"/>
<protein>
    <submittedName>
        <fullName evidence="1">Uncharacterized protein</fullName>
    </submittedName>
</protein>
<evidence type="ECO:0000313" key="2">
    <source>
        <dbReference type="Proteomes" id="UP000192247"/>
    </source>
</evidence>
<dbReference type="AlphaFoldDB" id="A0A1V9XC57"/>
<evidence type="ECO:0000313" key="1">
    <source>
        <dbReference type="EMBL" id="OQR70948.1"/>
    </source>
</evidence>
<organism evidence="1 2">
    <name type="scientific">Tropilaelaps mercedesae</name>
    <dbReference type="NCBI Taxonomy" id="418985"/>
    <lineage>
        <taxon>Eukaryota</taxon>
        <taxon>Metazoa</taxon>
        <taxon>Ecdysozoa</taxon>
        <taxon>Arthropoda</taxon>
        <taxon>Chelicerata</taxon>
        <taxon>Arachnida</taxon>
        <taxon>Acari</taxon>
        <taxon>Parasitiformes</taxon>
        <taxon>Mesostigmata</taxon>
        <taxon>Gamasina</taxon>
        <taxon>Dermanyssoidea</taxon>
        <taxon>Laelapidae</taxon>
        <taxon>Tropilaelaps</taxon>
    </lineage>
</organism>
<dbReference type="OrthoDB" id="6504156at2759"/>
<comment type="caution">
    <text evidence="1">The sequence shown here is derived from an EMBL/GenBank/DDBJ whole genome shotgun (WGS) entry which is preliminary data.</text>
</comment>
<name>A0A1V9XC57_9ACAR</name>
<dbReference type="STRING" id="418985.A0A1V9XC57"/>
<keyword evidence="2" id="KW-1185">Reference proteome</keyword>
<sequence length="295" mass="31153">MRAFTPTFAARRRSGGLIDQPDCLVGDAIIDKGAKPGSTWCYSVADMFPFKTLLLALVVVALTSASAVLAGPAKDPICTQDGLEKCGAELIMFASGPKVATTAAELKEVCPREQASEKCARDYTNKCLPRLPKGMVTLFLDGVKTEVNGKCKEGHTKNKEFLKHAKCLNENGAKLHGCMSQLVAVLDHTVTKAAAQASSNGKADQKKQLKESCCSFSSMRSCMIDSVKTPCGADTSKFVDNLINGYAGDLLDTVCAAFPATDCGKAAPVIKPGKDAPKNLLSPIARMVTSLQATG</sequence>
<reference evidence="1 2" key="1">
    <citation type="journal article" date="2017" name="Gigascience">
        <title>Draft genome of the honey bee ectoparasitic mite, Tropilaelaps mercedesae, is shaped by the parasitic life history.</title>
        <authorList>
            <person name="Dong X."/>
            <person name="Armstrong S.D."/>
            <person name="Xia D."/>
            <person name="Makepeace B.L."/>
            <person name="Darby A.C."/>
            <person name="Kadowaki T."/>
        </authorList>
    </citation>
    <scope>NUCLEOTIDE SEQUENCE [LARGE SCALE GENOMIC DNA]</scope>
    <source>
        <strain evidence="1">Wuxi-XJTLU</strain>
    </source>
</reference>
<dbReference type="EMBL" id="MNPL01015696">
    <property type="protein sequence ID" value="OQR70948.1"/>
    <property type="molecule type" value="Genomic_DNA"/>
</dbReference>
<dbReference type="PANTHER" id="PTHR33964:SF1">
    <property type="entry name" value="RE45066P"/>
    <property type="match status" value="1"/>
</dbReference>
<proteinExistence type="predicted"/>
<gene>
    <name evidence="1" type="ORF">BIW11_11293</name>
</gene>
<dbReference type="PANTHER" id="PTHR33964">
    <property type="entry name" value="RE45066P-RELATED"/>
    <property type="match status" value="1"/>
</dbReference>
<accession>A0A1V9XC57</accession>